<reference evidence="15 16" key="1">
    <citation type="submission" date="2018-10" db="EMBL/GenBank/DDBJ databases">
        <title>Fifty Aureobasidium pullulans genomes reveal a recombining polyextremotolerant generalist.</title>
        <authorList>
            <person name="Gostincar C."/>
            <person name="Turk M."/>
            <person name="Zajc J."/>
            <person name="Gunde-Cimerman N."/>
        </authorList>
    </citation>
    <scope>NUCLEOTIDE SEQUENCE [LARGE SCALE GENOMIC DNA]</scope>
    <source>
        <strain evidence="15 16">EXF-3403</strain>
    </source>
</reference>
<dbReference type="GO" id="GO:0042393">
    <property type="term" value="F:histone binding"/>
    <property type="evidence" value="ECO:0007669"/>
    <property type="project" value="TreeGrafter"/>
</dbReference>
<evidence type="ECO:0000313" key="15">
    <source>
        <dbReference type="EMBL" id="THZ81611.1"/>
    </source>
</evidence>
<evidence type="ECO:0000256" key="6">
    <source>
        <dbReference type="ARBA" id="ARBA00022989"/>
    </source>
</evidence>
<feature type="compositionally biased region" description="Polar residues" evidence="12">
    <location>
        <begin position="652"/>
        <end position="672"/>
    </location>
</feature>
<feature type="compositionally biased region" description="Pro residues" evidence="12">
    <location>
        <begin position="494"/>
        <end position="505"/>
    </location>
</feature>
<feature type="repeat" description="WD" evidence="11">
    <location>
        <begin position="872"/>
        <end position="911"/>
    </location>
</feature>
<dbReference type="GO" id="GO:0048188">
    <property type="term" value="C:Set1C/COMPASS complex"/>
    <property type="evidence" value="ECO:0007669"/>
    <property type="project" value="TreeGrafter"/>
</dbReference>
<feature type="transmembrane region" description="Helical" evidence="13">
    <location>
        <begin position="246"/>
        <end position="268"/>
    </location>
</feature>
<dbReference type="SUPFAM" id="SSF50978">
    <property type="entry name" value="WD40 repeat-like"/>
    <property type="match status" value="1"/>
</dbReference>
<feature type="compositionally biased region" description="Basic and acidic residues" evidence="12">
    <location>
        <begin position="130"/>
        <end position="142"/>
    </location>
</feature>
<dbReference type="InterPro" id="IPR015943">
    <property type="entry name" value="WD40/YVTN_repeat-like_dom_sf"/>
</dbReference>
<feature type="repeat" description="WD" evidence="11">
    <location>
        <begin position="992"/>
        <end position="1031"/>
    </location>
</feature>
<dbReference type="PROSITE" id="PS50082">
    <property type="entry name" value="WD_REPEATS_2"/>
    <property type="match status" value="6"/>
</dbReference>
<dbReference type="SMART" id="SM00320">
    <property type="entry name" value="WD40"/>
    <property type="match status" value="7"/>
</dbReference>
<feature type="compositionally biased region" description="Basic and acidic residues" evidence="12">
    <location>
        <begin position="369"/>
        <end position="379"/>
    </location>
</feature>
<feature type="transmembrane region" description="Helical" evidence="13">
    <location>
        <begin position="280"/>
        <end position="302"/>
    </location>
</feature>
<dbReference type="PANTHER" id="PTHR22847">
    <property type="entry name" value="WD40 REPEAT PROTEIN"/>
    <property type="match status" value="1"/>
</dbReference>
<comment type="function">
    <text evidence="10">Involved in mitochondrial fission. Acts as an adapter protein required to form mitochondrial fission complexes. Formation of these complexes is required to promote constriction and fission of the mitochondrial compartment at a late step in mitochondrial division.</text>
</comment>
<evidence type="ECO:0000256" key="11">
    <source>
        <dbReference type="PROSITE-ProRule" id="PRU00221"/>
    </source>
</evidence>
<dbReference type="InterPro" id="IPR036047">
    <property type="entry name" value="F-box-like_dom_sf"/>
</dbReference>
<protein>
    <recommendedName>
        <fullName evidence="9">Mitochondrial division protein 1</fullName>
    </recommendedName>
</protein>
<dbReference type="Gene3D" id="1.20.1280.50">
    <property type="match status" value="1"/>
</dbReference>
<dbReference type="GO" id="GO:0046873">
    <property type="term" value="F:metal ion transmembrane transporter activity"/>
    <property type="evidence" value="ECO:0007669"/>
    <property type="project" value="InterPro"/>
</dbReference>
<evidence type="ECO:0000256" key="2">
    <source>
        <dbReference type="ARBA" id="ARBA00007968"/>
    </source>
</evidence>
<feature type="compositionally biased region" description="Low complexity" evidence="12">
    <location>
        <begin position="1074"/>
        <end position="1088"/>
    </location>
</feature>
<dbReference type="Pfam" id="PF12937">
    <property type="entry name" value="F-box-like"/>
    <property type="match status" value="1"/>
</dbReference>
<feature type="region of interest" description="Disordered" evidence="12">
    <location>
        <begin position="450"/>
        <end position="514"/>
    </location>
</feature>
<feature type="compositionally biased region" description="Polar residues" evidence="12">
    <location>
        <begin position="209"/>
        <end position="218"/>
    </location>
</feature>
<feature type="compositionally biased region" description="Low complexity" evidence="12">
    <location>
        <begin position="458"/>
        <end position="486"/>
    </location>
</feature>
<evidence type="ECO:0000256" key="7">
    <source>
        <dbReference type="ARBA" id="ARBA00023136"/>
    </source>
</evidence>
<feature type="transmembrane region" description="Helical" evidence="13">
    <location>
        <begin position="146"/>
        <end position="163"/>
    </location>
</feature>
<dbReference type="AlphaFoldDB" id="A0A4S9XRT1"/>
<dbReference type="SUPFAM" id="SSF81383">
    <property type="entry name" value="F-box domain"/>
    <property type="match status" value="1"/>
</dbReference>
<evidence type="ECO:0000256" key="12">
    <source>
        <dbReference type="SAM" id="MobiDB-lite"/>
    </source>
</evidence>
<feature type="region of interest" description="Disordered" evidence="12">
    <location>
        <begin position="1070"/>
        <end position="1129"/>
    </location>
</feature>
<feature type="repeat" description="WD" evidence="11">
    <location>
        <begin position="952"/>
        <end position="991"/>
    </location>
</feature>
<dbReference type="SMART" id="SM00256">
    <property type="entry name" value="FBOX"/>
    <property type="match status" value="1"/>
</dbReference>
<dbReference type="Gene3D" id="2.130.10.10">
    <property type="entry name" value="YVTN repeat-like/Quinoprotein amine dehydrogenase"/>
    <property type="match status" value="1"/>
</dbReference>
<accession>A0A4S9XRT1</accession>
<proteinExistence type="inferred from homology"/>
<feature type="repeat" description="WD" evidence="11">
    <location>
        <begin position="805"/>
        <end position="830"/>
    </location>
</feature>
<feature type="repeat" description="WD" evidence="11">
    <location>
        <begin position="912"/>
        <end position="951"/>
    </location>
</feature>
<evidence type="ECO:0000256" key="8">
    <source>
        <dbReference type="ARBA" id="ARBA00038415"/>
    </source>
</evidence>
<feature type="transmembrane region" description="Helical" evidence="13">
    <location>
        <begin position="6"/>
        <end position="29"/>
    </location>
</feature>
<dbReference type="PROSITE" id="PS50294">
    <property type="entry name" value="WD_REPEATS_REGION"/>
    <property type="match status" value="5"/>
</dbReference>
<organism evidence="15 16">
    <name type="scientific">Aureobasidium pullulans</name>
    <name type="common">Black yeast</name>
    <name type="synonym">Pullularia pullulans</name>
    <dbReference type="NCBI Taxonomy" id="5580"/>
    <lineage>
        <taxon>Eukaryota</taxon>
        <taxon>Fungi</taxon>
        <taxon>Dikarya</taxon>
        <taxon>Ascomycota</taxon>
        <taxon>Pezizomycotina</taxon>
        <taxon>Dothideomycetes</taxon>
        <taxon>Dothideomycetidae</taxon>
        <taxon>Dothideales</taxon>
        <taxon>Saccotheciaceae</taxon>
        <taxon>Aureobasidium</taxon>
    </lineage>
</organism>
<dbReference type="CDD" id="cd00200">
    <property type="entry name" value="WD40"/>
    <property type="match status" value="1"/>
</dbReference>
<dbReference type="PRINTS" id="PR00320">
    <property type="entry name" value="GPROTEINBRPT"/>
</dbReference>
<feature type="region of interest" description="Disordered" evidence="12">
    <location>
        <begin position="103"/>
        <end position="142"/>
    </location>
</feature>
<feature type="transmembrane region" description="Helical" evidence="13">
    <location>
        <begin position="314"/>
        <end position="333"/>
    </location>
</feature>
<evidence type="ECO:0000256" key="1">
    <source>
        <dbReference type="ARBA" id="ARBA00004141"/>
    </source>
</evidence>
<evidence type="ECO:0000259" key="14">
    <source>
        <dbReference type="PROSITE" id="PS50181"/>
    </source>
</evidence>
<dbReference type="InterPro" id="IPR036322">
    <property type="entry name" value="WD40_repeat_dom_sf"/>
</dbReference>
<keyword evidence="6 13" id="KW-1133">Transmembrane helix</keyword>
<dbReference type="PROSITE" id="PS50181">
    <property type="entry name" value="FBOX"/>
    <property type="match status" value="1"/>
</dbReference>
<evidence type="ECO:0000313" key="16">
    <source>
        <dbReference type="Proteomes" id="UP000310039"/>
    </source>
</evidence>
<feature type="repeat" description="WD" evidence="11">
    <location>
        <begin position="831"/>
        <end position="871"/>
    </location>
</feature>
<feature type="region of interest" description="Disordered" evidence="12">
    <location>
        <begin position="191"/>
        <end position="218"/>
    </location>
</feature>
<dbReference type="InterPro" id="IPR001680">
    <property type="entry name" value="WD40_rpt"/>
</dbReference>
<dbReference type="PANTHER" id="PTHR22847:SF637">
    <property type="entry name" value="WD REPEAT DOMAIN 5B"/>
    <property type="match status" value="1"/>
</dbReference>
<dbReference type="InterPro" id="IPR019775">
    <property type="entry name" value="WD40_repeat_CS"/>
</dbReference>
<comment type="similarity">
    <text evidence="8">Belongs to the WD repeat MDV1/CAF4 family.</text>
</comment>
<gene>
    <name evidence="15" type="ORF">D6C84_06438</name>
</gene>
<dbReference type="GO" id="GO:0016020">
    <property type="term" value="C:membrane"/>
    <property type="evidence" value="ECO:0007669"/>
    <property type="project" value="UniProtKB-SubCell"/>
</dbReference>
<dbReference type="Pfam" id="PF00400">
    <property type="entry name" value="WD40"/>
    <property type="match status" value="6"/>
</dbReference>
<keyword evidence="3 11" id="KW-0853">WD repeat</keyword>
<evidence type="ECO:0000256" key="4">
    <source>
        <dbReference type="ARBA" id="ARBA00022692"/>
    </source>
</evidence>
<dbReference type="InterPro" id="IPR001810">
    <property type="entry name" value="F-box_dom"/>
</dbReference>
<dbReference type="InterPro" id="IPR003689">
    <property type="entry name" value="ZIP"/>
</dbReference>
<dbReference type="InterPro" id="IPR020472">
    <property type="entry name" value="WD40_PAC1"/>
</dbReference>
<keyword evidence="4 13" id="KW-0812">Transmembrane</keyword>
<sequence length="1129" mass="123329">MWSGLFMLLVLSIIMAVASFLAGSLPLSFSLSQRQLRLITAIGTGVLVGTALIVIIPEGVETLYSAREVGHAHAARSILPRGLTDLPELPTLALAHHEYSTSSNVYTRDTDLTGPDDGRPEDTQSPPATEPEHKEEDHDHEDWEPHAWVGASLVMGFVLMYLIDQLPRHAAASSQPQRFHIALDRFNLQRSTNQASESEDPDAIPPSDPMQQSRPSSTTVGLVIHAAADGIALGASSTASSRRLGFIVFVALMIHKAPAAFGLTSALLKQGLSKRRARNHLIVFSLAAPIGALLTWALVNIFEGGTGQSEHGTRFFTGLLLLFSGGTFLYVAMHAMQDTRHGHDMGTASPNGYGDPNVYDGYQPSSNKQENRAVVDRHPPQPAARPIANPPNHKGAPERRRRDRRKQFNPTMEDSSDWHPSYPQTQRPLSMPVEYDAEAASGSEARIFGQRHHKPQTSASRPSARSISSSTTSVPIPIPSNPNVIPGNLLPSAPASPPTPAPSPTPGRRLPSWASTAAPSLDLNMAEDGDSDDAGSENTFTVDKGLRFRHMKTMFSDMDNDERKRILTELLMDCDGKLLGYVANFVAPRLKRDPFGVLPNELCLRILTFIDDAKTLARSSQVSKRWHELVSDDMAWKSLCEKHAYRRMSDDAPSTNTRQQHSSPYEPSHTGSSLSFATHALRIHNPALASFSTSTPDLSRVKSLDRTTSAPVLPSSAIRRRPQAMTYRSHFKQKYQVETAWRMGGKVDQRQITPDQGVVTSLHLTDKYIIVALDNAKIHVFDTEGKHLRCLQGHVMGVWAMVPWGDTLVSGGCDRDVRVWNMATGQPIHMLRGHTSTVRCLKMSNATTAISGSRDTTLRIWDIEKGQCKHVLMGHQASVRCLEIHGDLVVSGSYDTTARIWSISEGRCLRTLQGHFSQIYAVAFDGKRVATGSLDTSVRVWNVADGKCLAILQGHTSLVGQLQLRGDTLVTGGSDGSVRVWSLQSYTPIHRLAAHDNSVTSLQFDESRIVSGGSDGRVKVWDLQRGCLVRELGQPAEAVWRVVFEEEKAVVLASRQGKTVMEVWSFAPPEDGDVSSAASSPAVISKPALPASEPSPMHISDAPASEDQVEDTIMTDETNHEVSSPVISS</sequence>
<feature type="domain" description="F-box" evidence="14">
    <location>
        <begin position="592"/>
        <end position="639"/>
    </location>
</feature>
<dbReference type="Proteomes" id="UP000310039">
    <property type="component" value="Unassembled WGS sequence"/>
</dbReference>
<evidence type="ECO:0000256" key="3">
    <source>
        <dbReference type="ARBA" id="ARBA00022574"/>
    </source>
</evidence>
<dbReference type="Pfam" id="PF02535">
    <property type="entry name" value="Zip"/>
    <property type="match status" value="1"/>
</dbReference>
<keyword evidence="7 13" id="KW-0472">Membrane</keyword>
<comment type="subcellular location">
    <subcellularLocation>
        <location evidence="1">Membrane</location>
        <topology evidence="1">Multi-pass membrane protein</topology>
    </subcellularLocation>
</comment>
<name>A0A4S9XRT1_AURPU</name>
<feature type="region of interest" description="Disordered" evidence="12">
    <location>
        <begin position="647"/>
        <end position="672"/>
    </location>
</feature>
<feature type="transmembrane region" description="Helical" evidence="13">
    <location>
        <begin position="36"/>
        <end position="56"/>
    </location>
</feature>
<dbReference type="PROSITE" id="PS00678">
    <property type="entry name" value="WD_REPEATS_1"/>
    <property type="match status" value="4"/>
</dbReference>
<evidence type="ECO:0000256" key="13">
    <source>
        <dbReference type="SAM" id="Phobius"/>
    </source>
</evidence>
<dbReference type="EMBL" id="QZBT01000096">
    <property type="protein sequence ID" value="THZ81611.1"/>
    <property type="molecule type" value="Genomic_DNA"/>
</dbReference>
<evidence type="ECO:0000256" key="5">
    <source>
        <dbReference type="ARBA" id="ARBA00022737"/>
    </source>
</evidence>
<comment type="similarity">
    <text evidence="2">Belongs to the WD repeat MET30/SCONB/SCON-2 family.</text>
</comment>
<evidence type="ECO:0000256" key="10">
    <source>
        <dbReference type="ARBA" id="ARBA00043913"/>
    </source>
</evidence>
<comment type="caution">
    <text evidence="15">The sequence shown here is derived from an EMBL/GenBank/DDBJ whole genome shotgun (WGS) entry which is preliminary data.</text>
</comment>
<feature type="region of interest" description="Disordered" evidence="12">
    <location>
        <begin position="342"/>
        <end position="428"/>
    </location>
</feature>
<evidence type="ECO:0000256" key="9">
    <source>
        <dbReference type="ARBA" id="ARBA00039789"/>
    </source>
</evidence>
<feature type="compositionally biased region" description="Basic and acidic residues" evidence="12">
    <location>
        <begin position="108"/>
        <end position="122"/>
    </location>
</feature>
<keyword evidence="5" id="KW-0677">Repeat</keyword>